<dbReference type="EMBL" id="QYZD01000016">
    <property type="protein sequence ID" value="RJG22410.1"/>
    <property type="molecule type" value="Genomic_DNA"/>
</dbReference>
<protein>
    <submittedName>
        <fullName evidence="2">Helix-turn-helix domain-containing protein</fullName>
    </submittedName>
</protein>
<reference evidence="2 3" key="1">
    <citation type="submission" date="2018-09" db="EMBL/GenBank/DDBJ databases">
        <title>Paenibacillus SK2017-BO5.</title>
        <authorList>
            <person name="Piskunova J.V."/>
            <person name="Dubiley S.A."/>
            <person name="Severinov K.V."/>
        </authorList>
    </citation>
    <scope>NUCLEOTIDE SEQUENCE [LARGE SCALE GENOMIC DNA]</scope>
    <source>
        <strain evidence="2 3">BO5</strain>
    </source>
</reference>
<dbReference type="InterPro" id="IPR055247">
    <property type="entry name" value="InsJ-like_HTH"/>
</dbReference>
<dbReference type="OrthoDB" id="9797531at2"/>
<evidence type="ECO:0000259" key="1">
    <source>
        <dbReference type="Pfam" id="PF13518"/>
    </source>
</evidence>
<sequence>MGVKAAAKKYGSSKTTLAKWCPRYRVYGYEGLEKRNHNRSYSAELKLKAMKEYIE</sequence>
<dbReference type="AlphaFoldDB" id="A0A3A3GFL6"/>
<evidence type="ECO:0000313" key="3">
    <source>
        <dbReference type="Proteomes" id="UP000266177"/>
    </source>
</evidence>
<comment type="caution">
    <text evidence="2">The sequence shown here is derived from an EMBL/GenBank/DDBJ whole genome shotgun (WGS) entry which is preliminary data.</text>
</comment>
<proteinExistence type="predicted"/>
<accession>A0A3A3GFL6</accession>
<dbReference type="Pfam" id="PF13518">
    <property type="entry name" value="HTH_28"/>
    <property type="match status" value="1"/>
</dbReference>
<dbReference type="InterPro" id="IPR009057">
    <property type="entry name" value="Homeodomain-like_sf"/>
</dbReference>
<dbReference type="SUPFAM" id="SSF46689">
    <property type="entry name" value="Homeodomain-like"/>
    <property type="match status" value="1"/>
</dbReference>
<name>A0A3A3GFL6_PANTH</name>
<dbReference type="RefSeq" id="WP_119794774.1">
    <property type="nucleotide sequence ID" value="NZ_QYZD01000016.1"/>
</dbReference>
<evidence type="ECO:0000313" key="2">
    <source>
        <dbReference type="EMBL" id="RJG22410.1"/>
    </source>
</evidence>
<dbReference type="Proteomes" id="UP000266177">
    <property type="component" value="Unassembled WGS sequence"/>
</dbReference>
<organism evidence="2 3">
    <name type="scientific">Paenibacillus thiaminolyticus</name>
    <name type="common">Bacillus thiaminolyticus</name>
    <dbReference type="NCBI Taxonomy" id="49283"/>
    <lineage>
        <taxon>Bacteria</taxon>
        <taxon>Bacillati</taxon>
        <taxon>Bacillota</taxon>
        <taxon>Bacilli</taxon>
        <taxon>Bacillales</taxon>
        <taxon>Paenibacillaceae</taxon>
        <taxon>Paenibacillus</taxon>
    </lineage>
</organism>
<feature type="domain" description="Insertion element IS150 protein InsJ-like helix-turn-helix" evidence="1">
    <location>
        <begin position="3"/>
        <end position="37"/>
    </location>
</feature>
<gene>
    <name evidence="2" type="ORF">DQX05_17190</name>
</gene>